<dbReference type="InterPro" id="IPR001451">
    <property type="entry name" value="Hexapep"/>
</dbReference>
<protein>
    <recommendedName>
        <fullName evidence="2 6">Serine acetyltransferase</fullName>
        <ecNumber evidence="6">2.3.1.30</ecNumber>
    </recommendedName>
</protein>
<comment type="caution">
    <text evidence="8">The sequence shown here is derived from an EMBL/GenBank/DDBJ whole genome shotgun (WGS) entry which is preliminary data.</text>
</comment>
<keyword evidence="3 6" id="KW-0808">Transferase</keyword>
<dbReference type="InterPro" id="IPR045304">
    <property type="entry name" value="LbH_SAT"/>
</dbReference>
<name>A0A917S1Q1_9BACL</name>
<dbReference type="EMBL" id="BMOK01000004">
    <property type="protein sequence ID" value="GGL50669.1"/>
    <property type="molecule type" value="Genomic_DNA"/>
</dbReference>
<dbReference type="EC" id="2.3.1.30" evidence="6"/>
<dbReference type="PANTHER" id="PTHR42811">
    <property type="entry name" value="SERINE ACETYLTRANSFERASE"/>
    <property type="match status" value="1"/>
</dbReference>
<dbReference type="Pfam" id="PF00132">
    <property type="entry name" value="Hexapep"/>
    <property type="match status" value="1"/>
</dbReference>
<dbReference type="AlphaFoldDB" id="A0A917S1Q1"/>
<dbReference type="GO" id="GO:0009001">
    <property type="term" value="F:serine O-acetyltransferase activity"/>
    <property type="evidence" value="ECO:0007669"/>
    <property type="project" value="UniProtKB-EC"/>
</dbReference>
<comment type="similarity">
    <text evidence="1 6">Belongs to the transferase hexapeptide repeat family.</text>
</comment>
<gene>
    <name evidence="8" type="ORF">GCM10007968_13680</name>
</gene>
<evidence type="ECO:0000256" key="5">
    <source>
        <dbReference type="ARBA" id="ARBA00023315"/>
    </source>
</evidence>
<dbReference type="Gene3D" id="2.160.10.10">
    <property type="entry name" value="Hexapeptide repeat proteins"/>
    <property type="match status" value="1"/>
</dbReference>
<sequence>MKSLLYELKINSKISGLFIITYRFGNFVYYKVKVPLVRQLLMMIYYILDFFIMRLLGNSEIRAKCKIGTGLRIDHPYGIIIHNDATIGKNAIIRHQVTIGWSYSRKNGHGVPVIADNVEIGAGAKIIGNIHLGNNVKVGANAVVVNDVADYETVVGIPAQPLPSKINLD</sequence>
<dbReference type="InterPro" id="IPR005881">
    <property type="entry name" value="Ser_O-AcTrfase"/>
</dbReference>
<dbReference type="SUPFAM" id="SSF51161">
    <property type="entry name" value="Trimeric LpxA-like enzymes"/>
    <property type="match status" value="1"/>
</dbReference>
<organism evidence="8 9">
    <name type="scientific">Sporolactobacillus putidus</name>
    <dbReference type="NCBI Taxonomy" id="492735"/>
    <lineage>
        <taxon>Bacteria</taxon>
        <taxon>Bacillati</taxon>
        <taxon>Bacillota</taxon>
        <taxon>Bacilli</taxon>
        <taxon>Bacillales</taxon>
        <taxon>Sporolactobacillaceae</taxon>
        <taxon>Sporolactobacillus</taxon>
    </lineage>
</organism>
<dbReference type="GO" id="GO:0005737">
    <property type="term" value="C:cytoplasm"/>
    <property type="evidence" value="ECO:0007669"/>
    <property type="project" value="InterPro"/>
</dbReference>
<keyword evidence="7" id="KW-0472">Membrane</keyword>
<reference evidence="8" key="2">
    <citation type="submission" date="2020-09" db="EMBL/GenBank/DDBJ databases">
        <authorList>
            <person name="Sun Q."/>
            <person name="Ohkuma M."/>
        </authorList>
    </citation>
    <scope>NUCLEOTIDE SEQUENCE</scope>
    <source>
        <strain evidence="8">JCM 15325</strain>
    </source>
</reference>
<keyword evidence="9" id="KW-1185">Reference proteome</keyword>
<dbReference type="CDD" id="cd03354">
    <property type="entry name" value="LbH_SAT"/>
    <property type="match status" value="1"/>
</dbReference>
<evidence type="ECO:0000256" key="4">
    <source>
        <dbReference type="ARBA" id="ARBA00022737"/>
    </source>
</evidence>
<evidence type="ECO:0000256" key="7">
    <source>
        <dbReference type="SAM" id="Phobius"/>
    </source>
</evidence>
<evidence type="ECO:0000256" key="6">
    <source>
        <dbReference type="PIRNR" id="PIRNR000441"/>
    </source>
</evidence>
<evidence type="ECO:0000256" key="2">
    <source>
        <dbReference type="ARBA" id="ARBA00018522"/>
    </source>
</evidence>
<dbReference type="GO" id="GO:0006535">
    <property type="term" value="P:cysteine biosynthetic process from serine"/>
    <property type="evidence" value="ECO:0007669"/>
    <property type="project" value="InterPro"/>
</dbReference>
<dbReference type="PIRSF" id="PIRSF000441">
    <property type="entry name" value="CysE"/>
    <property type="match status" value="1"/>
</dbReference>
<accession>A0A917S1Q1</accession>
<keyword evidence="4" id="KW-0677">Repeat</keyword>
<keyword evidence="7" id="KW-0812">Transmembrane</keyword>
<evidence type="ECO:0000313" key="8">
    <source>
        <dbReference type="EMBL" id="GGL50669.1"/>
    </source>
</evidence>
<dbReference type="InterPro" id="IPR011004">
    <property type="entry name" value="Trimer_LpxA-like_sf"/>
</dbReference>
<dbReference type="PROSITE" id="PS00101">
    <property type="entry name" value="HEXAPEP_TRANSFERASES"/>
    <property type="match status" value="1"/>
</dbReference>
<reference evidence="8" key="1">
    <citation type="journal article" date="2014" name="Int. J. Syst. Evol. Microbiol.">
        <title>Complete genome sequence of Corynebacterium casei LMG S-19264T (=DSM 44701T), isolated from a smear-ripened cheese.</title>
        <authorList>
            <consortium name="US DOE Joint Genome Institute (JGI-PGF)"/>
            <person name="Walter F."/>
            <person name="Albersmeier A."/>
            <person name="Kalinowski J."/>
            <person name="Ruckert C."/>
        </authorList>
    </citation>
    <scope>NUCLEOTIDE SEQUENCE</scope>
    <source>
        <strain evidence="8">JCM 15325</strain>
    </source>
</reference>
<evidence type="ECO:0000256" key="3">
    <source>
        <dbReference type="ARBA" id="ARBA00022679"/>
    </source>
</evidence>
<evidence type="ECO:0000313" key="9">
    <source>
        <dbReference type="Proteomes" id="UP000654670"/>
    </source>
</evidence>
<keyword evidence="7" id="KW-1133">Transmembrane helix</keyword>
<keyword evidence="5 6" id="KW-0012">Acyltransferase</keyword>
<proteinExistence type="inferred from homology"/>
<feature type="transmembrane region" description="Helical" evidence="7">
    <location>
        <begin position="36"/>
        <end position="56"/>
    </location>
</feature>
<comment type="catalytic activity">
    <reaction evidence="6">
        <text>L-serine + acetyl-CoA = O-acetyl-L-serine + CoA</text>
        <dbReference type="Rhea" id="RHEA:24560"/>
        <dbReference type="ChEBI" id="CHEBI:33384"/>
        <dbReference type="ChEBI" id="CHEBI:57287"/>
        <dbReference type="ChEBI" id="CHEBI:57288"/>
        <dbReference type="ChEBI" id="CHEBI:58340"/>
        <dbReference type="EC" id="2.3.1.30"/>
    </reaction>
</comment>
<dbReference type="InterPro" id="IPR018357">
    <property type="entry name" value="Hexapep_transf_CS"/>
</dbReference>
<evidence type="ECO:0000256" key="1">
    <source>
        <dbReference type="ARBA" id="ARBA00007274"/>
    </source>
</evidence>
<dbReference type="Proteomes" id="UP000654670">
    <property type="component" value="Unassembled WGS sequence"/>
</dbReference>
<dbReference type="RefSeq" id="WP_229727503.1">
    <property type="nucleotide sequence ID" value="NZ_BMOK01000004.1"/>
</dbReference>